<gene>
    <name evidence="1" type="ORF">EVAR_34554_1</name>
</gene>
<protein>
    <submittedName>
        <fullName evidence="1">Uncharacterized protein</fullName>
    </submittedName>
</protein>
<name>A0A4C1X6M9_EUMVA</name>
<keyword evidence="2" id="KW-1185">Reference proteome</keyword>
<comment type="caution">
    <text evidence="1">The sequence shown here is derived from an EMBL/GenBank/DDBJ whole genome shotgun (WGS) entry which is preliminary data.</text>
</comment>
<reference evidence="1 2" key="1">
    <citation type="journal article" date="2019" name="Commun. Biol.">
        <title>The bagworm genome reveals a unique fibroin gene that provides high tensile strength.</title>
        <authorList>
            <person name="Kono N."/>
            <person name="Nakamura H."/>
            <person name="Ohtoshi R."/>
            <person name="Tomita M."/>
            <person name="Numata K."/>
            <person name="Arakawa K."/>
        </authorList>
    </citation>
    <scope>NUCLEOTIDE SEQUENCE [LARGE SCALE GENOMIC DNA]</scope>
</reference>
<dbReference type="EMBL" id="BGZK01000738">
    <property type="protein sequence ID" value="GBP58552.1"/>
    <property type="molecule type" value="Genomic_DNA"/>
</dbReference>
<evidence type="ECO:0000313" key="1">
    <source>
        <dbReference type="EMBL" id="GBP58552.1"/>
    </source>
</evidence>
<proteinExistence type="predicted"/>
<accession>A0A4C1X6M9</accession>
<sequence length="78" mass="8362">MPRAGAPQRHSGFEGIIPSTSSGTIMCIHIDKSLAPRRIQRQQVRGVYKLHVSADHPPVKRALITFLSSDSGLGSLAG</sequence>
<evidence type="ECO:0000313" key="2">
    <source>
        <dbReference type="Proteomes" id="UP000299102"/>
    </source>
</evidence>
<dbReference type="AlphaFoldDB" id="A0A4C1X6M9"/>
<dbReference type="Proteomes" id="UP000299102">
    <property type="component" value="Unassembled WGS sequence"/>
</dbReference>
<organism evidence="1 2">
    <name type="scientific">Eumeta variegata</name>
    <name type="common">Bagworm moth</name>
    <name type="synonym">Eumeta japonica</name>
    <dbReference type="NCBI Taxonomy" id="151549"/>
    <lineage>
        <taxon>Eukaryota</taxon>
        <taxon>Metazoa</taxon>
        <taxon>Ecdysozoa</taxon>
        <taxon>Arthropoda</taxon>
        <taxon>Hexapoda</taxon>
        <taxon>Insecta</taxon>
        <taxon>Pterygota</taxon>
        <taxon>Neoptera</taxon>
        <taxon>Endopterygota</taxon>
        <taxon>Lepidoptera</taxon>
        <taxon>Glossata</taxon>
        <taxon>Ditrysia</taxon>
        <taxon>Tineoidea</taxon>
        <taxon>Psychidae</taxon>
        <taxon>Oiketicinae</taxon>
        <taxon>Eumeta</taxon>
    </lineage>
</organism>